<keyword evidence="1" id="KW-1185">Reference proteome</keyword>
<organism evidence="1 2">
    <name type="scientific">Romanomermis culicivorax</name>
    <name type="common">Nematode worm</name>
    <dbReference type="NCBI Taxonomy" id="13658"/>
    <lineage>
        <taxon>Eukaryota</taxon>
        <taxon>Metazoa</taxon>
        <taxon>Ecdysozoa</taxon>
        <taxon>Nematoda</taxon>
        <taxon>Enoplea</taxon>
        <taxon>Dorylaimia</taxon>
        <taxon>Mermithida</taxon>
        <taxon>Mermithoidea</taxon>
        <taxon>Mermithidae</taxon>
        <taxon>Romanomermis</taxon>
    </lineage>
</organism>
<name>A0A915K8R6_ROMCU</name>
<proteinExistence type="predicted"/>
<reference evidence="2" key="1">
    <citation type="submission" date="2022-11" db="UniProtKB">
        <authorList>
            <consortium name="WormBaseParasite"/>
        </authorList>
    </citation>
    <scope>IDENTIFICATION</scope>
</reference>
<protein>
    <submittedName>
        <fullName evidence="2">Uncharacterized protein</fullName>
    </submittedName>
</protein>
<evidence type="ECO:0000313" key="2">
    <source>
        <dbReference type="WBParaSite" id="nRc.2.0.1.t35086-RA"/>
    </source>
</evidence>
<sequence length="371" mass="43307">TSSHKVRNIVFRKKQKFNNIFDEQHCIKITPFATFRVTTCYFPVTHIDYVTTCYFPVTHIDYACKVQQIWAGKGDDDLYCDRDLEWVDDFDNAKDNGMGNVFQEDKPIDYHWLWTKRIFAEIFVIITVLQINQLDLDNLDSLSKDRQSSVSEEFQNIICQASLELSTPRQMKSNVGDMVEEAKALEHTKERAVDLNNKHQQEDWMSKYFAKGKRAFDDNNSRTKLLHFWPATISMLNSFIVKEQVIMAEIKWALKSISNQFSFRSCAGISNLFKSMFPDMCFDKALNKVAQHCQLDVLVRYFGPKGELLKDVKVSSSRYKAPLEEQSRQKLAKGATLIQKRKPSLEIKELEMKRKRVQEESSAKKMTWMLI</sequence>
<dbReference type="WBParaSite" id="nRc.2.0.1.t35086-RA">
    <property type="protein sequence ID" value="nRc.2.0.1.t35086-RA"/>
    <property type="gene ID" value="nRc.2.0.1.g35086"/>
</dbReference>
<dbReference type="Proteomes" id="UP000887565">
    <property type="component" value="Unplaced"/>
</dbReference>
<dbReference type="AlphaFoldDB" id="A0A915K8R6"/>
<evidence type="ECO:0000313" key="1">
    <source>
        <dbReference type="Proteomes" id="UP000887565"/>
    </source>
</evidence>
<accession>A0A915K8R6</accession>